<evidence type="ECO:0000313" key="9">
    <source>
        <dbReference type="EMBL" id="OHA07794.1"/>
    </source>
</evidence>
<evidence type="ECO:0000256" key="2">
    <source>
        <dbReference type="ARBA" id="ARBA00009773"/>
    </source>
</evidence>
<evidence type="ECO:0000256" key="3">
    <source>
        <dbReference type="ARBA" id="ARBA00022448"/>
    </source>
</evidence>
<evidence type="ECO:0000256" key="6">
    <source>
        <dbReference type="ARBA" id="ARBA00022989"/>
    </source>
</evidence>
<name>A0A1G2L8B4_9BACT</name>
<sequence>MKGATPIDISYKVFVKFFLVVGGAFLAYYLSDVLAALLFAVVVASAIDPAVKWFEKYAIPRLAGVIIIYLAVFSVFAGVFYFLIPPIFGEFRSFQDVFRTYESKFITGLQEFDGIPFFEFVPKSAEGFLSSGSLALSEVTGDALGILSAIFGGLMSLLVLIVVSFYLSAQENGIANFLRLVTPLEYEEYLIAIWIRSQKKMGQWLQGQLILGALVGVLVFISLTILGIKYALLFAVLAALLEVIPIIGPILAAVPAVFSAFLTGPFLGFLVILLYFVIQQLESHLIVPTVMRKTIGLNPLVVIIALLIGVKLGGILGLFLAVPVASVLVELVVDLDKNKRKGALLHETPAVKV</sequence>
<accession>A0A1G2L8B4</accession>
<feature type="transmembrane region" description="Helical" evidence="8">
    <location>
        <begin position="246"/>
        <end position="278"/>
    </location>
</feature>
<comment type="similarity">
    <text evidence="2">Belongs to the autoinducer-2 exporter (AI-2E) (TC 2.A.86) family.</text>
</comment>
<dbReference type="PANTHER" id="PTHR21716">
    <property type="entry name" value="TRANSMEMBRANE PROTEIN"/>
    <property type="match status" value="1"/>
</dbReference>
<evidence type="ECO:0008006" key="11">
    <source>
        <dbReference type="Google" id="ProtNLM"/>
    </source>
</evidence>
<keyword evidence="5 8" id="KW-0812">Transmembrane</keyword>
<dbReference type="AlphaFoldDB" id="A0A1G2L8B4"/>
<dbReference type="PRINTS" id="PR00173">
    <property type="entry name" value="EDTRNSPORT"/>
</dbReference>
<dbReference type="GO" id="GO:0055085">
    <property type="term" value="P:transmembrane transport"/>
    <property type="evidence" value="ECO:0007669"/>
    <property type="project" value="TreeGrafter"/>
</dbReference>
<evidence type="ECO:0000256" key="1">
    <source>
        <dbReference type="ARBA" id="ARBA00004651"/>
    </source>
</evidence>
<dbReference type="Proteomes" id="UP000177982">
    <property type="component" value="Unassembled WGS sequence"/>
</dbReference>
<organism evidence="9 10">
    <name type="scientific">Candidatus Sungbacteria bacterium RIFCSPLOWO2_01_FULL_47_10</name>
    <dbReference type="NCBI Taxonomy" id="1802276"/>
    <lineage>
        <taxon>Bacteria</taxon>
        <taxon>Candidatus Sungiibacteriota</taxon>
    </lineage>
</organism>
<dbReference type="InterPro" id="IPR002549">
    <property type="entry name" value="AI-2E-like"/>
</dbReference>
<gene>
    <name evidence="9" type="ORF">A2934_02885</name>
</gene>
<comment type="subcellular location">
    <subcellularLocation>
        <location evidence="1">Cell membrane</location>
        <topology evidence="1">Multi-pass membrane protein</topology>
    </subcellularLocation>
</comment>
<dbReference type="PANTHER" id="PTHR21716:SF53">
    <property type="entry name" value="PERMEASE PERM-RELATED"/>
    <property type="match status" value="1"/>
</dbReference>
<evidence type="ECO:0000256" key="8">
    <source>
        <dbReference type="SAM" id="Phobius"/>
    </source>
</evidence>
<dbReference type="Pfam" id="PF01594">
    <property type="entry name" value="AI-2E_transport"/>
    <property type="match status" value="1"/>
</dbReference>
<protein>
    <recommendedName>
        <fullName evidence="11">AI-2E family transporter</fullName>
    </recommendedName>
</protein>
<evidence type="ECO:0000256" key="4">
    <source>
        <dbReference type="ARBA" id="ARBA00022475"/>
    </source>
</evidence>
<keyword evidence="7 8" id="KW-0472">Membrane</keyword>
<dbReference type="EMBL" id="MHQO01000003">
    <property type="protein sequence ID" value="OHA07794.1"/>
    <property type="molecule type" value="Genomic_DNA"/>
</dbReference>
<keyword evidence="3" id="KW-0813">Transport</keyword>
<feature type="transmembrane region" description="Helical" evidence="8">
    <location>
        <begin position="143"/>
        <end position="169"/>
    </location>
</feature>
<reference evidence="9 10" key="1">
    <citation type="journal article" date="2016" name="Nat. Commun.">
        <title>Thousands of microbial genomes shed light on interconnected biogeochemical processes in an aquifer system.</title>
        <authorList>
            <person name="Anantharaman K."/>
            <person name="Brown C.T."/>
            <person name="Hug L.A."/>
            <person name="Sharon I."/>
            <person name="Castelle C.J."/>
            <person name="Probst A.J."/>
            <person name="Thomas B.C."/>
            <person name="Singh A."/>
            <person name="Wilkins M.J."/>
            <person name="Karaoz U."/>
            <person name="Brodie E.L."/>
            <person name="Williams K.H."/>
            <person name="Hubbard S.S."/>
            <person name="Banfield J.F."/>
        </authorList>
    </citation>
    <scope>NUCLEOTIDE SEQUENCE [LARGE SCALE GENOMIC DNA]</scope>
</reference>
<evidence type="ECO:0000256" key="5">
    <source>
        <dbReference type="ARBA" id="ARBA00022692"/>
    </source>
</evidence>
<comment type="caution">
    <text evidence="9">The sequence shown here is derived from an EMBL/GenBank/DDBJ whole genome shotgun (WGS) entry which is preliminary data.</text>
</comment>
<feature type="transmembrane region" description="Helical" evidence="8">
    <location>
        <begin position="9"/>
        <end position="28"/>
    </location>
</feature>
<evidence type="ECO:0000256" key="7">
    <source>
        <dbReference type="ARBA" id="ARBA00023136"/>
    </source>
</evidence>
<proteinExistence type="inferred from homology"/>
<feature type="transmembrane region" description="Helical" evidence="8">
    <location>
        <begin position="63"/>
        <end position="84"/>
    </location>
</feature>
<dbReference type="GO" id="GO:0005886">
    <property type="term" value="C:plasma membrane"/>
    <property type="evidence" value="ECO:0007669"/>
    <property type="project" value="UniProtKB-SubCell"/>
</dbReference>
<feature type="transmembrane region" description="Helical" evidence="8">
    <location>
        <begin position="209"/>
        <end position="240"/>
    </location>
</feature>
<evidence type="ECO:0000313" key="10">
    <source>
        <dbReference type="Proteomes" id="UP000177982"/>
    </source>
</evidence>
<keyword evidence="4" id="KW-1003">Cell membrane</keyword>
<keyword evidence="6 8" id="KW-1133">Transmembrane helix</keyword>